<dbReference type="GO" id="GO:0006281">
    <property type="term" value="P:DNA repair"/>
    <property type="evidence" value="ECO:0007669"/>
    <property type="project" value="InterPro"/>
</dbReference>
<evidence type="ECO:0000256" key="7">
    <source>
        <dbReference type="ARBA" id="ARBA00022932"/>
    </source>
</evidence>
<comment type="caution">
    <text evidence="11">The sequence shown here is derived from an EMBL/GenBank/DDBJ whole genome shotgun (WGS) entry which is preliminary data.</text>
</comment>
<evidence type="ECO:0000256" key="8">
    <source>
        <dbReference type="ARBA" id="ARBA00023125"/>
    </source>
</evidence>
<dbReference type="GO" id="GO:0003697">
    <property type="term" value="F:single-stranded DNA binding"/>
    <property type="evidence" value="ECO:0007669"/>
    <property type="project" value="InterPro"/>
</dbReference>
<keyword evidence="12" id="KW-1185">Reference proteome</keyword>
<dbReference type="HAMAP" id="MF_00365">
    <property type="entry name" value="RecF"/>
    <property type="match status" value="1"/>
</dbReference>
<evidence type="ECO:0000313" key="12">
    <source>
        <dbReference type="Proteomes" id="UP000649617"/>
    </source>
</evidence>
<dbReference type="InterPro" id="IPR001238">
    <property type="entry name" value="DNA-binding_RecF"/>
</dbReference>
<dbReference type="CDD" id="cd00140">
    <property type="entry name" value="beta_clamp"/>
    <property type="match status" value="1"/>
</dbReference>
<dbReference type="SUPFAM" id="SSF55979">
    <property type="entry name" value="DNA clamp"/>
    <property type="match status" value="1"/>
</dbReference>
<keyword evidence="4" id="KW-0808">Transferase</keyword>
<evidence type="ECO:0000256" key="2">
    <source>
        <dbReference type="ARBA" id="ARBA00010752"/>
    </source>
</evidence>
<evidence type="ECO:0000256" key="6">
    <source>
        <dbReference type="ARBA" id="ARBA00022705"/>
    </source>
</evidence>
<dbReference type="InterPro" id="IPR042174">
    <property type="entry name" value="RecF_2"/>
</dbReference>
<keyword evidence="6" id="KW-0235">DNA replication</keyword>
<dbReference type="GO" id="GO:0009360">
    <property type="term" value="C:DNA polymerase III complex"/>
    <property type="evidence" value="ECO:0007669"/>
    <property type="project" value="InterPro"/>
</dbReference>
<dbReference type="InterPro" id="IPR018078">
    <property type="entry name" value="DNA-binding_RecF_CS"/>
</dbReference>
<dbReference type="InterPro" id="IPR022635">
    <property type="entry name" value="DNA_polIII_beta_C"/>
</dbReference>
<sequence>MRVDRDEFKEAVDRVSTISSERGRAVKLSLDEGRMVLTVNNPDSGSATEELAVEYDAEPLEIGFNSRYLLDIANQLGSDTALFRLADSGSPTLIQDNTVEDCLFVLMPMTARVTRLSLTDFRNHERLSLDVASTMVALVGRGLRRATLADIARTPGPGSWSVAATVELDGLETKLGTGLVEGASGRKVRIDGEDVRGSETLLDYVRVLWLVPAMDGLFTGPGSDRRRFLDRLTLSVDPGHGRRVSNFETALRQRNKLLEQGGTETFLTALEQQVAELGTAVSIARQETVDLLAQTVAEQKTQSQPFPHASLDLEGTFERGTAGMNAADREEHYRALLANGRARDRAAGRTLNGPHLSDLKVRHAAKDMPAALASTGEQKALLIGLILAHCELTAKVSGMTPLLLLDEVAAHLDPDRRAALFSKLVMLGGQVFMTGTDQALFEALPAQAQILEIGSGEARQITPAPTS</sequence>
<dbReference type="SUPFAM" id="SSF52540">
    <property type="entry name" value="P-loop containing nucleoside triphosphate hydrolases"/>
    <property type="match status" value="1"/>
</dbReference>
<feature type="domain" description="DNA polymerase III beta sliding clamp C-terminal" evidence="9">
    <location>
        <begin position="3"/>
        <end position="109"/>
    </location>
</feature>
<feature type="domain" description="ATPase AAA-type core" evidence="10">
    <location>
        <begin position="342"/>
        <end position="434"/>
    </location>
</feature>
<dbReference type="Pfam" id="PF02768">
    <property type="entry name" value="DNA_pol3_beta_3"/>
    <property type="match status" value="1"/>
</dbReference>
<dbReference type="GO" id="GO:0005524">
    <property type="term" value="F:ATP binding"/>
    <property type="evidence" value="ECO:0007669"/>
    <property type="project" value="InterPro"/>
</dbReference>
<dbReference type="InterPro" id="IPR046938">
    <property type="entry name" value="DNA_clamp_sf"/>
</dbReference>
<evidence type="ECO:0000313" key="11">
    <source>
        <dbReference type="EMBL" id="CAE7496613.1"/>
    </source>
</evidence>
<dbReference type="Gene3D" id="1.20.1050.90">
    <property type="entry name" value="RecF/RecN/SMC, N-terminal domain"/>
    <property type="match status" value="1"/>
</dbReference>
<dbReference type="GO" id="GO:0008408">
    <property type="term" value="F:3'-5' exonuclease activity"/>
    <property type="evidence" value="ECO:0007669"/>
    <property type="project" value="InterPro"/>
</dbReference>
<evidence type="ECO:0000256" key="4">
    <source>
        <dbReference type="ARBA" id="ARBA00022679"/>
    </source>
</evidence>
<proteinExistence type="inferred from homology"/>
<name>A0A812SPU8_SYMPI</name>
<keyword evidence="8" id="KW-0238">DNA-binding</keyword>
<evidence type="ECO:0000256" key="3">
    <source>
        <dbReference type="ARBA" id="ARBA00022490"/>
    </source>
</evidence>
<dbReference type="GO" id="GO:0006271">
    <property type="term" value="P:DNA strand elongation involved in DNA replication"/>
    <property type="evidence" value="ECO:0007669"/>
    <property type="project" value="TreeGrafter"/>
</dbReference>
<dbReference type="OrthoDB" id="6778355at2759"/>
<dbReference type="Gene3D" id="3.40.50.300">
    <property type="entry name" value="P-loop containing nucleotide triphosphate hydrolases"/>
    <property type="match status" value="1"/>
</dbReference>
<dbReference type="GO" id="GO:0003887">
    <property type="term" value="F:DNA-directed DNA polymerase activity"/>
    <property type="evidence" value="ECO:0007669"/>
    <property type="project" value="UniProtKB-KW"/>
</dbReference>
<dbReference type="EMBL" id="CAJNIZ010026985">
    <property type="protein sequence ID" value="CAE7496613.1"/>
    <property type="molecule type" value="Genomic_DNA"/>
</dbReference>
<evidence type="ECO:0000259" key="9">
    <source>
        <dbReference type="Pfam" id="PF02768"/>
    </source>
</evidence>
<keyword evidence="5" id="KW-0548">Nucleotidyltransferase</keyword>
<protein>
    <submittedName>
        <fullName evidence="11">RecF protein</fullName>
    </submittedName>
</protein>
<evidence type="ECO:0000256" key="1">
    <source>
        <dbReference type="ARBA" id="ARBA00004496"/>
    </source>
</evidence>
<dbReference type="InterPro" id="IPR027417">
    <property type="entry name" value="P-loop_NTPase"/>
</dbReference>
<dbReference type="InterPro" id="IPR001001">
    <property type="entry name" value="DNA_polIII_beta"/>
</dbReference>
<comment type="similarity">
    <text evidence="2">Belongs to the beta sliding clamp family.</text>
</comment>
<accession>A0A812SPU8</accession>
<dbReference type="PROSITE" id="PS00617">
    <property type="entry name" value="RECF_1"/>
    <property type="match status" value="1"/>
</dbReference>
<gene>
    <name evidence="11" type="primary">recF</name>
    <name evidence="11" type="ORF">SPIL2461_LOCUS12819</name>
</gene>
<dbReference type="PANTHER" id="PTHR30478:SF0">
    <property type="entry name" value="BETA SLIDING CLAMP"/>
    <property type="match status" value="1"/>
</dbReference>
<dbReference type="Gene3D" id="3.10.150.10">
    <property type="entry name" value="DNA Polymerase III, subunit A, domain 2"/>
    <property type="match status" value="1"/>
</dbReference>
<dbReference type="Proteomes" id="UP000649617">
    <property type="component" value="Unassembled WGS sequence"/>
</dbReference>
<dbReference type="AlphaFoldDB" id="A0A812SPU8"/>
<dbReference type="PANTHER" id="PTHR30478">
    <property type="entry name" value="DNA POLYMERASE III SUBUNIT BETA"/>
    <property type="match status" value="1"/>
</dbReference>
<dbReference type="GO" id="GO:0005737">
    <property type="term" value="C:cytoplasm"/>
    <property type="evidence" value="ECO:0007669"/>
    <property type="project" value="UniProtKB-SubCell"/>
</dbReference>
<dbReference type="Pfam" id="PF13304">
    <property type="entry name" value="AAA_21"/>
    <property type="match status" value="1"/>
</dbReference>
<dbReference type="NCBIfam" id="TIGR00611">
    <property type="entry name" value="recf"/>
    <property type="match status" value="1"/>
</dbReference>
<keyword evidence="3" id="KW-0963">Cytoplasm</keyword>
<reference evidence="11" key="1">
    <citation type="submission" date="2021-02" db="EMBL/GenBank/DDBJ databases">
        <authorList>
            <person name="Dougan E. K."/>
            <person name="Rhodes N."/>
            <person name="Thang M."/>
            <person name="Chan C."/>
        </authorList>
    </citation>
    <scope>NUCLEOTIDE SEQUENCE</scope>
</reference>
<comment type="subcellular location">
    <subcellularLocation>
        <location evidence="1">Cytoplasm</location>
    </subcellularLocation>
</comment>
<dbReference type="PROSITE" id="PS00618">
    <property type="entry name" value="RECF_2"/>
    <property type="match status" value="1"/>
</dbReference>
<organism evidence="11 12">
    <name type="scientific">Symbiodinium pilosum</name>
    <name type="common">Dinoflagellate</name>
    <dbReference type="NCBI Taxonomy" id="2952"/>
    <lineage>
        <taxon>Eukaryota</taxon>
        <taxon>Sar</taxon>
        <taxon>Alveolata</taxon>
        <taxon>Dinophyceae</taxon>
        <taxon>Suessiales</taxon>
        <taxon>Symbiodiniaceae</taxon>
        <taxon>Symbiodinium</taxon>
    </lineage>
</organism>
<dbReference type="InterPro" id="IPR003959">
    <property type="entry name" value="ATPase_AAA_core"/>
</dbReference>
<evidence type="ECO:0000256" key="5">
    <source>
        <dbReference type="ARBA" id="ARBA00022695"/>
    </source>
</evidence>
<keyword evidence="7" id="KW-0239">DNA-directed DNA polymerase</keyword>
<evidence type="ECO:0000259" key="10">
    <source>
        <dbReference type="Pfam" id="PF13304"/>
    </source>
</evidence>